<dbReference type="Gene3D" id="3.40.30.10">
    <property type="entry name" value="Glutaredoxin"/>
    <property type="match status" value="1"/>
</dbReference>
<dbReference type="EMBL" id="RCCJ01000001">
    <property type="protein sequence ID" value="RLJ71087.1"/>
    <property type="molecule type" value="Genomic_DNA"/>
</dbReference>
<evidence type="ECO:0000313" key="9">
    <source>
        <dbReference type="Proteomes" id="UP000267841"/>
    </source>
</evidence>
<dbReference type="CDD" id="cd03064">
    <property type="entry name" value="TRX_Fd_NuoE"/>
    <property type="match status" value="1"/>
</dbReference>
<sequence>MFEQELLDKLSQHINYFPRKEQAILLCLHAIQDHYGYVPRESLRPLAELLDLPLNHVEQVVAFYDMFDRETPAKYRIRVCVSVVCHFLGKQELLKALEKTLKIKPGEVTPDGKFKIVPVQCLGACSEAPVFMVNEDTYKFEGEEKLNEILSRYT</sequence>
<comment type="cofactor">
    <cofactor evidence="7">
        <name>[2Fe-2S] cluster</name>
        <dbReference type="ChEBI" id="CHEBI:190135"/>
    </cofactor>
    <text evidence="7">Binds 1 [2Fe-2S] cluster.</text>
</comment>
<comment type="similarity">
    <text evidence="1">Belongs to the complex I 24 kDa subunit family.</text>
</comment>
<feature type="binding site" evidence="7">
    <location>
        <position position="121"/>
    </location>
    <ligand>
        <name>[2Fe-2S] cluster</name>
        <dbReference type="ChEBI" id="CHEBI:190135"/>
    </ligand>
</feature>
<dbReference type="PANTHER" id="PTHR10371:SF3">
    <property type="entry name" value="NADH DEHYDROGENASE [UBIQUINONE] FLAVOPROTEIN 2, MITOCHONDRIAL"/>
    <property type="match status" value="1"/>
</dbReference>
<feature type="binding site" evidence="7">
    <location>
        <position position="85"/>
    </location>
    <ligand>
        <name>[2Fe-2S] cluster</name>
        <dbReference type="ChEBI" id="CHEBI:190135"/>
    </ligand>
</feature>
<evidence type="ECO:0000256" key="7">
    <source>
        <dbReference type="PIRSR" id="PIRSR000216-1"/>
    </source>
</evidence>
<dbReference type="NCBIfam" id="TIGR01958">
    <property type="entry name" value="nuoE_fam"/>
    <property type="match status" value="1"/>
</dbReference>
<dbReference type="PROSITE" id="PS01099">
    <property type="entry name" value="COMPLEX1_24K"/>
    <property type="match status" value="1"/>
</dbReference>
<dbReference type="OrthoDB" id="9807941at2"/>
<dbReference type="Proteomes" id="UP000267841">
    <property type="component" value="Unassembled WGS sequence"/>
</dbReference>
<evidence type="ECO:0000256" key="3">
    <source>
        <dbReference type="ARBA" id="ARBA00022723"/>
    </source>
</evidence>
<gene>
    <name evidence="8" type="ORF">BCF55_1379</name>
</gene>
<dbReference type="PANTHER" id="PTHR10371">
    <property type="entry name" value="NADH DEHYDROGENASE UBIQUINONE FLAVOPROTEIN 2, MITOCHONDRIAL"/>
    <property type="match status" value="1"/>
</dbReference>
<evidence type="ECO:0000256" key="6">
    <source>
        <dbReference type="ARBA" id="ARBA00034078"/>
    </source>
</evidence>
<evidence type="ECO:0000256" key="2">
    <source>
        <dbReference type="ARBA" id="ARBA00022714"/>
    </source>
</evidence>
<evidence type="ECO:0000256" key="1">
    <source>
        <dbReference type="ARBA" id="ARBA00010643"/>
    </source>
</evidence>
<keyword evidence="5 7" id="KW-0411">Iron-sulfur</keyword>
<dbReference type="GO" id="GO:0003954">
    <property type="term" value="F:NADH dehydrogenase activity"/>
    <property type="evidence" value="ECO:0007669"/>
    <property type="project" value="TreeGrafter"/>
</dbReference>
<dbReference type="AlphaFoldDB" id="A0A497XQ35"/>
<dbReference type="PIRSF" id="PIRSF000216">
    <property type="entry name" value="NADH_DH_24kDa"/>
    <property type="match status" value="1"/>
</dbReference>
<dbReference type="FunFam" id="3.40.30.10:FF:000015">
    <property type="entry name" value="NADH-quinone oxidoreductase subunit E"/>
    <property type="match status" value="1"/>
</dbReference>
<dbReference type="FunFam" id="1.10.10.1590:FF:000001">
    <property type="entry name" value="NADH-quinone oxidoreductase subunit E"/>
    <property type="match status" value="1"/>
</dbReference>
<evidence type="ECO:0000256" key="4">
    <source>
        <dbReference type="ARBA" id="ARBA00023004"/>
    </source>
</evidence>
<keyword evidence="2 7" id="KW-0001">2Fe-2S</keyword>
<comment type="caution">
    <text evidence="8">The sequence shown here is derived from an EMBL/GenBank/DDBJ whole genome shotgun (WGS) entry which is preliminary data.</text>
</comment>
<keyword evidence="3 7" id="KW-0479">Metal-binding</keyword>
<dbReference type="SUPFAM" id="SSF52833">
    <property type="entry name" value="Thioredoxin-like"/>
    <property type="match status" value="1"/>
</dbReference>
<evidence type="ECO:0000313" key="8">
    <source>
        <dbReference type="EMBL" id="RLJ71087.1"/>
    </source>
</evidence>
<dbReference type="InterPro" id="IPR042128">
    <property type="entry name" value="NuoE_dom"/>
</dbReference>
<comment type="cofactor">
    <cofactor evidence="6">
        <name>[2Fe-2S] cluster</name>
        <dbReference type="ChEBI" id="CHEBI:190135"/>
    </cofactor>
</comment>
<evidence type="ECO:0000256" key="5">
    <source>
        <dbReference type="ARBA" id="ARBA00023014"/>
    </source>
</evidence>
<name>A0A497XQ35_9AQUI</name>
<accession>A0A497XQ35</accession>
<dbReference type="Gene3D" id="1.10.10.1590">
    <property type="entry name" value="NADH-quinone oxidoreductase subunit E"/>
    <property type="match status" value="1"/>
</dbReference>
<feature type="binding site" evidence="7">
    <location>
        <position position="80"/>
    </location>
    <ligand>
        <name>[2Fe-2S] cluster</name>
        <dbReference type="ChEBI" id="CHEBI:190135"/>
    </ligand>
</feature>
<dbReference type="InterPro" id="IPR036249">
    <property type="entry name" value="Thioredoxin-like_sf"/>
</dbReference>
<dbReference type="RefSeq" id="WP_121013169.1">
    <property type="nucleotide sequence ID" value="NZ_RCCJ01000001.1"/>
</dbReference>
<organism evidence="8 9">
    <name type="scientific">Hydrogenivirga caldilitoris</name>
    <dbReference type="NCBI Taxonomy" id="246264"/>
    <lineage>
        <taxon>Bacteria</taxon>
        <taxon>Pseudomonadati</taxon>
        <taxon>Aquificota</taxon>
        <taxon>Aquificia</taxon>
        <taxon>Aquificales</taxon>
        <taxon>Aquificaceae</taxon>
        <taxon>Hydrogenivirga</taxon>
    </lineage>
</organism>
<feature type="binding site" evidence="7">
    <location>
        <position position="125"/>
    </location>
    <ligand>
        <name>[2Fe-2S] cluster</name>
        <dbReference type="ChEBI" id="CHEBI:190135"/>
    </ligand>
</feature>
<keyword evidence="4 7" id="KW-0408">Iron</keyword>
<dbReference type="GO" id="GO:0046872">
    <property type="term" value="F:metal ion binding"/>
    <property type="evidence" value="ECO:0007669"/>
    <property type="project" value="UniProtKB-KW"/>
</dbReference>
<dbReference type="InterPro" id="IPR041921">
    <property type="entry name" value="NuoE_N"/>
</dbReference>
<reference evidence="8 9" key="1">
    <citation type="submission" date="2018-10" db="EMBL/GenBank/DDBJ databases">
        <title>Genomic Encyclopedia of Archaeal and Bacterial Type Strains, Phase II (KMG-II): from individual species to whole genera.</title>
        <authorList>
            <person name="Goeker M."/>
        </authorList>
    </citation>
    <scope>NUCLEOTIDE SEQUENCE [LARGE SCALE GENOMIC DNA]</scope>
    <source>
        <strain evidence="8 9">DSM 16510</strain>
    </source>
</reference>
<dbReference type="InterPro" id="IPR002023">
    <property type="entry name" value="NuoE-like"/>
</dbReference>
<proteinExistence type="inferred from homology"/>
<keyword evidence="9" id="KW-1185">Reference proteome</keyword>
<dbReference type="Pfam" id="PF01257">
    <property type="entry name" value="2Fe-2S_thioredx"/>
    <property type="match status" value="1"/>
</dbReference>
<dbReference type="GO" id="GO:0051537">
    <property type="term" value="F:2 iron, 2 sulfur cluster binding"/>
    <property type="evidence" value="ECO:0007669"/>
    <property type="project" value="UniProtKB-KW"/>
</dbReference>
<protein>
    <submittedName>
        <fullName evidence="8">NADH dehydrogenase subunit E</fullName>
    </submittedName>
</protein>